<gene>
    <name evidence="7" type="ORF">HMPREF3182_00987</name>
</gene>
<dbReference type="EMBL" id="LSDT01000043">
    <property type="protein sequence ID" value="KXB90905.1"/>
    <property type="molecule type" value="Genomic_DNA"/>
</dbReference>
<dbReference type="InterPro" id="IPR048715">
    <property type="entry name" value="CggR_N"/>
</dbReference>
<dbReference type="InterPro" id="IPR037171">
    <property type="entry name" value="NagB/RpiA_transferase-like"/>
</dbReference>
<reference evidence="8" key="1">
    <citation type="submission" date="2016-01" db="EMBL/GenBank/DDBJ databases">
        <authorList>
            <person name="Mitreva M."/>
            <person name="Pepin K.H."/>
            <person name="Mihindukulasuriya K.A."/>
            <person name="Fulton R."/>
            <person name="Fronick C."/>
            <person name="O'Laughlin M."/>
            <person name="Miner T."/>
            <person name="Herter B."/>
            <person name="Rosa B.A."/>
            <person name="Cordes M."/>
            <person name="Tomlinson C."/>
            <person name="Wollam A."/>
            <person name="Palsikar V.B."/>
            <person name="Mardis E.R."/>
            <person name="Wilson R.K."/>
        </authorList>
    </citation>
    <scope>NUCLEOTIDE SEQUENCE [LARGE SCALE GENOMIC DNA]</scope>
    <source>
        <strain evidence="8">KA00182</strain>
    </source>
</reference>
<evidence type="ECO:0000259" key="6">
    <source>
        <dbReference type="Pfam" id="PF21715"/>
    </source>
</evidence>
<evidence type="ECO:0000256" key="3">
    <source>
        <dbReference type="ARBA" id="ARBA00023125"/>
    </source>
</evidence>
<keyword evidence="8" id="KW-1185">Reference proteome</keyword>
<evidence type="ECO:0000313" key="7">
    <source>
        <dbReference type="EMBL" id="KXB90905.1"/>
    </source>
</evidence>
<comment type="similarity">
    <text evidence="1">Belongs to the SorC transcriptional regulatory family.</text>
</comment>
<feature type="domain" description="CggR N-terminal DNA binding" evidence="6">
    <location>
        <begin position="24"/>
        <end position="90"/>
    </location>
</feature>
<dbReference type="GO" id="GO:0003677">
    <property type="term" value="F:DNA binding"/>
    <property type="evidence" value="ECO:0007669"/>
    <property type="project" value="UniProtKB-KW"/>
</dbReference>
<feature type="domain" description="Sugar-binding" evidence="5">
    <location>
        <begin position="100"/>
        <end position="341"/>
    </location>
</feature>
<dbReference type="AlphaFoldDB" id="A0A134CFD1"/>
<sequence length="357" mass="39409">MLLREDKMDTVYMLEKIVPDVMGIIRERYMLLRYISESEPIGRRALATMSGLSERVVRAHVDVLRRSGMVHCTTRGIMMEVQGKRILPDIVNYFLQDYRLVEMRQAICQYFGLKEVIIVPGDSDINPLVKEEMARQAAILVSDILGKVKCAVVSGGSTMALVADCLPLSRSHTMILPARGSMGNIVELQANTIAAGIAKKIQGSYRMIHLPEEISEAALQLMLKEDVQLQQNVTLAQSAQAVIFGIGRADLMAKKRGLSKEKQQWLQQQRACGEALGTYCTQTGRIIVANNKFGVSLLNIKKHAYIIAVAGGTQKSAAIMAVLSACRTGIFVTDEGAAMQIWKVMSGKDGKDDKNRH</sequence>
<dbReference type="Gene3D" id="1.10.10.10">
    <property type="entry name" value="Winged helix-like DNA-binding domain superfamily/Winged helix DNA-binding domain"/>
    <property type="match status" value="1"/>
</dbReference>
<organism evidence="7 8">
    <name type="scientific">Megasphaera hutchinsoni</name>
    <dbReference type="NCBI Taxonomy" id="1588748"/>
    <lineage>
        <taxon>Bacteria</taxon>
        <taxon>Bacillati</taxon>
        <taxon>Bacillota</taxon>
        <taxon>Negativicutes</taxon>
        <taxon>Veillonellales</taxon>
        <taxon>Veillonellaceae</taxon>
        <taxon>Megasphaera</taxon>
    </lineage>
</organism>
<dbReference type="Pfam" id="PF04198">
    <property type="entry name" value="Sugar-bind"/>
    <property type="match status" value="1"/>
</dbReference>
<dbReference type="InterPro" id="IPR051054">
    <property type="entry name" value="SorC_transcr_regulators"/>
</dbReference>
<dbReference type="PATRIC" id="fig|1588748.3.peg.950"/>
<protein>
    <submittedName>
        <fullName evidence="7">Sugar-binding domain protein</fullName>
    </submittedName>
</protein>
<accession>A0A134CFD1</accession>
<proteinExistence type="inferred from homology"/>
<name>A0A134CFD1_9FIRM</name>
<comment type="caution">
    <text evidence="7">The sequence shown here is derived from an EMBL/GenBank/DDBJ whole genome shotgun (WGS) entry which is preliminary data.</text>
</comment>
<dbReference type="PANTHER" id="PTHR34294:SF5">
    <property type="entry name" value="CENTRAL GLYCOLYTIC GENES REGULATOR"/>
    <property type="match status" value="1"/>
</dbReference>
<dbReference type="InterPro" id="IPR007324">
    <property type="entry name" value="Sugar-bd_dom_put"/>
</dbReference>
<dbReference type="PANTHER" id="PTHR34294">
    <property type="entry name" value="TRANSCRIPTIONAL REGULATOR-RELATED"/>
    <property type="match status" value="1"/>
</dbReference>
<keyword evidence="4" id="KW-0804">Transcription</keyword>
<dbReference type="SUPFAM" id="SSF46785">
    <property type="entry name" value="Winged helix' DNA-binding domain"/>
    <property type="match status" value="1"/>
</dbReference>
<dbReference type="Proteomes" id="UP000070160">
    <property type="component" value="Unassembled WGS sequence"/>
</dbReference>
<evidence type="ECO:0000256" key="1">
    <source>
        <dbReference type="ARBA" id="ARBA00010466"/>
    </source>
</evidence>
<evidence type="ECO:0000256" key="2">
    <source>
        <dbReference type="ARBA" id="ARBA00023015"/>
    </source>
</evidence>
<evidence type="ECO:0000259" key="5">
    <source>
        <dbReference type="Pfam" id="PF04198"/>
    </source>
</evidence>
<dbReference type="Pfam" id="PF21715">
    <property type="entry name" value="CggR_N"/>
    <property type="match status" value="1"/>
</dbReference>
<dbReference type="Gene3D" id="3.40.50.1360">
    <property type="match status" value="1"/>
</dbReference>
<dbReference type="GO" id="GO:0030246">
    <property type="term" value="F:carbohydrate binding"/>
    <property type="evidence" value="ECO:0007669"/>
    <property type="project" value="InterPro"/>
</dbReference>
<dbReference type="SUPFAM" id="SSF100950">
    <property type="entry name" value="NagB/RpiA/CoA transferase-like"/>
    <property type="match status" value="1"/>
</dbReference>
<evidence type="ECO:0000256" key="4">
    <source>
        <dbReference type="ARBA" id="ARBA00023163"/>
    </source>
</evidence>
<keyword evidence="3" id="KW-0238">DNA-binding</keyword>
<keyword evidence="2" id="KW-0805">Transcription regulation</keyword>
<evidence type="ECO:0000313" key="8">
    <source>
        <dbReference type="Proteomes" id="UP000070160"/>
    </source>
</evidence>
<dbReference type="InterPro" id="IPR036388">
    <property type="entry name" value="WH-like_DNA-bd_sf"/>
</dbReference>
<dbReference type="InterPro" id="IPR036390">
    <property type="entry name" value="WH_DNA-bd_sf"/>
</dbReference>
<dbReference type="STRING" id="1588748.HMPREF3182_00987"/>